<gene>
    <name evidence="3" type="ORF">L0668_10430</name>
</gene>
<proteinExistence type="predicted"/>
<protein>
    <submittedName>
        <fullName evidence="3">Uncharacterized protein</fullName>
    </submittedName>
</protein>
<reference evidence="3 4" key="1">
    <citation type="submission" date="2022-01" db="EMBL/GenBank/DDBJ databases">
        <title>Paraglaciecola sp. G1-23.</title>
        <authorList>
            <person name="Jin M.S."/>
            <person name="Han D.M."/>
            <person name="Kim H.M."/>
            <person name="Jeon C.O."/>
        </authorList>
    </citation>
    <scope>NUCLEOTIDE SEQUENCE [LARGE SCALE GENOMIC DNA]</scope>
    <source>
        <strain evidence="3 4">G1-23</strain>
    </source>
</reference>
<name>A0ABS9D6F6_9ALTE</name>
<comment type="caution">
    <text evidence="3">The sequence shown here is derived from an EMBL/GenBank/DDBJ whole genome shotgun (WGS) entry which is preliminary data.</text>
</comment>
<feature type="region of interest" description="Disordered" evidence="2">
    <location>
        <begin position="218"/>
        <end position="243"/>
    </location>
</feature>
<evidence type="ECO:0000313" key="3">
    <source>
        <dbReference type="EMBL" id="MCF2948523.1"/>
    </source>
</evidence>
<keyword evidence="1" id="KW-0175">Coiled coil</keyword>
<dbReference type="EMBL" id="JAKGAS010000005">
    <property type="protein sequence ID" value="MCF2948523.1"/>
    <property type="molecule type" value="Genomic_DNA"/>
</dbReference>
<organism evidence="3 4">
    <name type="scientific">Paraglaciecola algarum</name>
    <dbReference type="NCBI Taxonomy" id="3050085"/>
    <lineage>
        <taxon>Bacteria</taxon>
        <taxon>Pseudomonadati</taxon>
        <taxon>Pseudomonadota</taxon>
        <taxon>Gammaproteobacteria</taxon>
        <taxon>Alteromonadales</taxon>
        <taxon>Alteromonadaceae</taxon>
        <taxon>Paraglaciecola</taxon>
    </lineage>
</organism>
<evidence type="ECO:0000256" key="1">
    <source>
        <dbReference type="SAM" id="Coils"/>
    </source>
</evidence>
<evidence type="ECO:0000313" key="4">
    <source>
        <dbReference type="Proteomes" id="UP001521137"/>
    </source>
</evidence>
<keyword evidence="4" id="KW-1185">Reference proteome</keyword>
<sequence>MITSINLTQRSLELLHRRDVNDSEIAEFQQLLNHAQTEMADTGKSSKQFLQSMDADELSLLRKVNSLAENIYVSGLSEEGATNLIKQPDHSDRVDLNNDGIVEVGLSRSLVFPPVNAPDFVKQAWDEATKGMKETDVMMLQLHMHIAVFGVQIEGQAAKTPQAPEQQWSTEGIQKLFSGLYGALEFAVNLDGWTDNHKMKKAFYERFNQALASNSSSAGKYVNAQQTEQMTESKNSPTTSEEQTNIDNLMQLILDARIGLDRKKLEEIEEKIKAIEHNSSIDPDTKKAMLEQLESQKQDVLDKAQERIEQEEKIRALKQQF</sequence>
<feature type="coiled-coil region" evidence="1">
    <location>
        <begin position="258"/>
        <end position="320"/>
    </location>
</feature>
<accession>A0ABS9D6F6</accession>
<dbReference type="RefSeq" id="WP_235312376.1">
    <property type="nucleotide sequence ID" value="NZ_JAKGAS010000005.1"/>
</dbReference>
<evidence type="ECO:0000256" key="2">
    <source>
        <dbReference type="SAM" id="MobiDB-lite"/>
    </source>
</evidence>
<dbReference type="Proteomes" id="UP001521137">
    <property type="component" value="Unassembled WGS sequence"/>
</dbReference>